<dbReference type="InterPro" id="IPR039440">
    <property type="entry name" value="DUF3850"/>
</dbReference>
<sequence>MAIHKLKIDSKYFDAVRKGFKTFEIRKNDRNFEVGDKLILQEYDREKQVCTGYELLAFVTYITNFAQKMDYVVMAIRVNRPKLNQ</sequence>
<reference evidence="2 3" key="1">
    <citation type="submission" date="2014-12" db="EMBL/GenBank/DDBJ databases">
        <title>Comparative genomics of the lactic acid bacteria isolated from the honey bee gut.</title>
        <authorList>
            <person name="Ellegaard K.M."/>
            <person name="Tamarit D."/>
            <person name="Javelind E."/>
            <person name="Olofsson T."/>
            <person name="Andersson S.G."/>
            <person name="Vasquez A."/>
        </authorList>
    </citation>
    <scope>NUCLEOTIDE SEQUENCE [LARGE SCALE GENOMIC DNA]</scope>
    <source>
        <strain evidence="2 3">Hon2</strain>
    </source>
</reference>
<evidence type="ECO:0000259" key="1">
    <source>
        <dbReference type="SMART" id="SM01022"/>
    </source>
</evidence>
<dbReference type="RefSeq" id="WP_045923546.1">
    <property type="nucleotide sequence ID" value="NZ_JBHTHW010000006.1"/>
</dbReference>
<dbReference type="Gene3D" id="2.30.130.30">
    <property type="entry name" value="Hypothetical protein"/>
    <property type="match status" value="1"/>
</dbReference>
<dbReference type="InterPro" id="IPR015947">
    <property type="entry name" value="PUA-like_sf"/>
</dbReference>
<comment type="caution">
    <text evidence="2">The sequence shown here is derived from an EMBL/GenBank/DDBJ whole genome shotgun (WGS) entry which is preliminary data.</text>
</comment>
<accession>A0A0F4KNZ6</accession>
<dbReference type="InterPro" id="IPR007374">
    <property type="entry name" value="ASCH_domain"/>
</dbReference>
<dbReference type="PATRIC" id="fig|1218508.4.peg.1691"/>
<dbReference type="HOGENOM" id="CLU_145949_1_0_9"/>
<feature type="domain" description="ASCH" evidence="1">
    <location>
        <begin position="6"/>
        <end position="82"/>
    </location>
</feature>
<dbReference type="OrthoDB" id="1700487at2"/>
<protein>
    <recommendedName>
        <fullName evidence="1">ASCH domain-containing protein</fullName>
    </recommendedName>
</protein>
<dbReference type="AlphaFoldDB" id="A0A0F4KNZ6"/>
<dbReference type="EMBL" id="JXBZ01000015">
    <property type="protein sequence ID" value="KJY48125.1"/>
    <property type="molecule type" value="Genomic_DNA"/>
</dbReference>
<keyword evidence="3" id="KW-1185">Reference proteome</keyword>
<dbReference type="Pfam" id="PF12961">
    <property type="entry name" value="DUF3850"/>
    <property type="match status" value="1"/>
</dbReference>
<dbReference type="SMART" id="SM01022">
    <property type="entry name" value="ASCH"/>
    <property type="match status" value="1"/>
</dbReference>
<evidence type="ECO:0000313" key="3">
    <source>
        <dbReference type="Proteomes" id="UP000033695"/>
    </source>
</evidence>
<name>A0A0F4KNZ6_9LACO</name>
<dbReference type="STRING" id="1218508.JG29_16440"/>
<gene>
    <name evidence="2" type="ORF">JG29_16440</name>
</gene>
<proteinExistence type="predicted"/>
<dbReference type="SUPFAM" id="SSF88697">
    <property type="entry name" value="PUA domain-like"/>
    <property type="match status" value="1"/>
</dbReference>
<organism evidence="2 3">
    <name type="scientific">Bombilactobacillus mellis</name>
    <dbReference type="NCBI Taxonomy" id="1218508"/>
    <lineage>
        <taxon>Bacteria</taxon>
        <taxon>Bacillati</taxon>
        <taxon>Bacillota</taxon>
        <taxon>Bacilli</taxon>
        <taxon>Lactobacillales</taxon>
        <taxon>Lactobacillaceae</taxon>
        <taxon>Bombilactobacillus</taxon>
    </lineage>
</organism>
<dbReference type="Proteomes" id="UP000033695">
    <property type="component" value="Unassembled WGS sequence"/>
</dbReference>
<evidence type="ECO:0000313" key="2">
    <source>
        <dbReference type="EMBL" id="KJY48125.1"/>
    </source>
</evidence>